<accession>A0ABP0KWD0</accession>
<keyword evidence="1" id="KW-0175">Coiled coil</keyword>
<proteinExistence type="predicted"/>
<dbReference type="Gene3D" id="3.30.1370.110">
    <property type="match status" value="1"/>
</dbReference>
<comment type="caution">
    <text evidence="3">The sequence shown here is derived from an EMBL/GenBank/DDBJ whole genome shotgun (WGS) entry which is preliminary data.</text>
</comment>
<evidence type="ECO:0000256" key="2">
    <source>
        <dbReference type="SAM" id="MobiDB-lite"/>
    </source>
</evidence>
<reference evidence="3 4" key="1">
    <citation type="submission" date="2024-02" db="EMBL/GenBank/DDBJ databases">
        <authorList>
            <person name="Chen Y."/>
            <person name="Shah S."/>
            <person name="Dougan E. K."/>
            <person name="Thang M."/>
            <person name="Chan C."/>
        </authorList>
    </citation>
    <scope>NUCLEOTIDE SEQUENCE [LARGE SCALE GENOMIC DNA]</scope>
</reference>
<feature type="coiled-coil region" evidence="1">
    <location>
        <begin position="841"/>
        <end position="875"/>
    </location>
</feature>
<evidence type="ECO:0000256" key="1">
    <source>
        <dbReference type="SAM" id="Coils"/>
    </source>
</evidence>
<name>A0ABP0KWD0_9DINO</name>
<feature type="region of interest" description="Disordered" evidence="2">
    <location>
        <begin position="316"/>
        <end position="340"/>
    </location>
</feature>
<sequence length="965" mass="106347">MLLLRNLYPGLLHNLGHLDLHDLSPGAAVAALRWWLTDARPGRHELVVGQGNSRKPWRDADLKSAVLKALRKLQIKVLQSPNPGRIQVTPGNVATIVDKITGRCRQWENAKSKFDWIWSKGAWSADRRSVDLNGRSYTAEDLEQAERTCRSKFGLDPVVERHERALEAEDHMGRSNLGRPRPAAVASPTAPTAPTATPTAADVPAAMSVGASQVPPGATLPEIPAKEASEAEPAPAPIEAKPTSRVSDFLAAEPSGAIHRITQDDLNWLRWGYLAPWKQIDFSQGAKKFFDWLREQASAGELAEKLFSAEACSGVEKTGPQRAGSLSGPSESQENMKERPTGPALDIWFKSCIHTRKLRKSSMMLLAVLLSSVSLTLAAFSQVVFEPEAATNSLLQLQLQLGKDPPSTAALQHCMHSLQSDSSAPEEESDDPADYWLSRWADNGCLMIDPNKGKQVGGCSLVADLSKLVNRSRIWTQQGCYAMSRAGHFKKPLGHQLGGRTFVMLRRPRDLVLSMYHQCSWPGGPDSPEWHAMEELGNILPDFATWVHTWSHDAPTEDYVAKPFWNDKFHCNDPRDMMSRFLTCVNPVGEHLFVCGGAARVAALTGVDFAADRGRVVDGLTGSLPSHCNCEDAAAWSSSPGNQDDGRKVFNETHITHDHTYNDTIEDYNQAVLEDVDAISSADRQLYRAGVQLFIHEMEKLESTFQVKVLCDEQREMLLEGENDKKTQAAQDVGGVDELVDYVLKKTSNKSKIEKYFNGLFGKIGEKVRAVGRAMTQEELTEVGDRAILSAERGAGFRVERKLRALGIIVRCQDMLGRGQRENSHGVTLRPPRCGRNSCECEELRAKLKRAVIVIEALKTRVLELETALARSTGQEQAKADERREEEVQVMREAVIELSHQVAQKEAQLALNQERLADLVNGGYRSLAPSAAPGAPAAAPKLYPGGWQPSRAQVWNAFGGEEAFC</sequence>
<dbReference type="InterPro" id="IPR036063">
    <property type="entry name" value="Smr_dom_sf"/>
</dbReference>
<keyword evidence="4" id="KW-1185">Reference proteome</keyword>
<gene>
    <name evidence="3" type="ORF">SCF082_LOCUS19500</name>
</gene>
<dbReference type="Proteomes" id="UP001642464">
    <property type="component" value="Unassembled WGS sequence"/>
</dbReference>
<organism evidence="3 4">
    <name type="scientific">Durusdinium trenchii</name>
    <dbReference type="NCBI Taxonomy" id="1381693"/>
    <lineage>
        <taxon>Eukaryota</taxon>
        <taxon>Sar</taxon>
        <taxon>Alveolata</taxon>
        <taxon>Dinophyceae</taxon>
        <taxon>Suessiales</taxon>
        <taxon>Symbiodiniaceae</taxon>
        <taxon>Durusdinium</taxon>
    </lineage>
</organism>
<evidence type="ECO:0000313" key="3">
    <source>
        <dbReference type="EMBL" id="CAK9031110.1"/>
    </source>
</evidence>
<protein>
    <submittedName>
        <fullName evidence="3">Voltage-dependent P/Q-type calcium channel subunit alpha-1A</fullName>
    </submittedName>
</protein>
<feature type="region of interest" description="Disordered" evidence="2">
    <location>
        <begin position="167"/>
        <end position="200"/>
    </location>
</feature>
<feature type="compositionally biased region" description="Low complexity" evidence="2">
    <location>
        <begin position="182"/>
        <end position="200"/>
    </location>
</feature>
<dbReference type="EMBL" id="CAXAMM010013336">
    <property type="protein sequence ID" value="CAK9031110.1"/>
    <property type="molecule type" value="Genomic_DNA"/>
</dbReference>
<evidence type="ECO:0000313" key="4">
    <source>
        <dbReference type="Proteomes" id="UP001642464"/>
    </source>
</evidence>